<feature type="domain" description="PilZ" evidence="1">
    <location>
        <begin position="7"/>
        <end position="96"/>
    </location>
</feature>
<gene>
    <name evidence="2" type="ORF">Y5W_03650</name>
</gene>
<sequence>MATREEHRHHPRHRAPRGVALTLRREAGDDDEPLHLLCRDVSRNGLGVAFPHPITPDTDVEIWVALPERPAPLHLFGTVAWCAAPLGHWRAGIALNLERGDGGAWEARFDGPDPQ</sequence>
<reference evidence="2 3" key="1">
    <citation type="submission" date="2012-09" db="EMBL/GenBank/DDBJ databases">
        <title>Genome Sequence of alkane-degrading Bacterium Alcanivorax sp. 521-1.</title>
        <authorList>
            <person name="Lai Q."/>
            <person name="Shao Z."/>
        </authorList>
    </citation>
    <scope>NUCLEOTIDE SEQUENCE [LARGE SCALE GENOMIC DNA]</scope>
    <source>
        <strain evidence="2 3">521-1</strain>
    </source>
</reference>
<dbReference type="InterPro" id="IPR009875">
    <property type="entry name" value="PilZ_domain"/>
</dbReference>
<accession>A0ABS0AY22</accession>
<proteinExistence type="predicted"/>
<dbReference type="EMBL" id="ARXX01000094">
    <property type="protein sequence ID" value="MBF5058356.1"/>
    <property type="molecule type" value="Genomic_DNA"/>
</dbReference>
<comment type="caution">
    <text evidence="2">The sequence shown here is derived from an EMBL/GenBank/DDBJ whole genome shotgun (WGS) entry which is preliminary data.</text>
</comment>
<dbReference type="SUPFAM" id="SSF141371">
    <property type="entry name" value="PilZ domain-like"/>
    <property type="match status" value="1"/>
</dbReference>
<protein>
    <recommendedName>
        <fullName evidence="1">PilZ domain-containing protein</fullName>
    </recommendedName>
</protein>
<dbReference type="Pfam" id="PF07238">
    <property type="entry name" value="PilZ"/>
    <property type="match status" value="1"/>
</dbReference>
<keyword evidence="3" id="KW-1185">Reference proteome</keyword>
<dbReference type="Gene3D" id="2.40.10.220">
    <property type="entry name" value="predicted glycosyltransferase like domains"/>
    <property type="match status" value="1"/>
</dbReference>
<organism evidence="2 3">
    <name type="scientific">Alloalcanivorax profundimaris</name>
    <dbReference type="NCBI Taxonomy" id="2735259"/>
    <lineage>
        <taxon>Bacteria</taxon>
        <taxon>Pseudomonadati</taxon>
        <taxon>Pseudomonadota</taxon>
        <taxon>Gammaproteobacteria</taxon>
        <taxon>Oceanospirillales</taxon>
        <taxon>Alcanivoracaceae</taxon>
        <taxon>Alloalcanivorax</taxon>
    </lineage>
</organism>
<dbReference type="RefSeq" id="WP_194866332.1">
    <property type="nucleotide sequence ID" value="NZ_ARXX01000094.1"/>
</dbReference>
<evidence type="ECO:0000259" key="1">
    <source>
        <dbReference type="Pfam" id="PF07238"/>
    </source>
</evidence>
<name>A0ABS0AY22_9GAMM</name>
<dbReference type="Proteomes" id="UP000662703">
    <property type="component" value="Unassembled WGS sequence"/>
</dbReference>
<evidence type="ECO:0000313" key="2">
    <source>
        <dbReference type="EMBL" id="MBF5058356.1"/>
    </source>
</evidence>
<evidence type="ECO:0000313" key="3">
    <source>
        <dbReference type="Proteomes" id="UP000662703"/>
    </source>
</evidence>